<dbReference type="SUPFAM" id="SSF52172">
    <property type="entry name" value="CheY-like"/>
    <property type="match status" value="1"/>
</dbReference>
<dbReference type="Gene3D" id="1.10.10.10">
    <property type="entry name" value="Winged helix-like DNA-binding domain superfamily/Winged helix DNA-binding domain"/>
    <property type="match status" value="1"/>
</dbReference>
<reference evidence="4 5" key="1">
    <citation type="submission" date="2020-08" db="EMBL/GenBank/DDBJ databases">
        <title>Description of Clavibacter zhangzhiyonge sp. nov., a phytopathogenic actinobacterium isolated from barley seeds, causing leaf brown spot and decline.</title>
        <authorList>
            <person name="Tian Q."/>
            <person name="Chuan J."/>
            <person name="Zhao W."/>
            <person name="Li X."/>
        </authorList>
    </citation>
    <scope>NUCLEOTIDE SEQUENCE [LARGE SCALE GENOMIC DNA]</scope>
    <source>
        <strain evidence="4 5">DM1</strain>
    </source>
</reference>
<dbReference type="RefSeq" id="WP_191148462.1">
    <property type="nucleotide sequence ID" value="NZ_CP061274.1"/>
</dbReference>
<protein>
    <submittedName>
        <fullName evidence="4">Response regulator transcription factor</fullName>
    </submittedName>
</protein>
<dbReference type="PROSITE" id="PS50110">
    <property type="entry name" value="RESPONSE_REGULATORY"/>
    <property type="match status" value="1"/>
</dbReference>
<feature type="domain" description="Response regulatory" evidence="3">
    <location>
        <begin position="24"/>
        <end position="139"/>
    </location>
</feature>
<dbReference type="GO" id="GO:0000160">
    <property type="term" value="P:phosphorelay signal transduction system"/>
    <property type="evidence" value="ECO:0007669"/>
    <property type="project" value="InterPro"/>
</dbReference>
<evidence type="ECO:0000313" key="4">
    <source>
        <dbReference type="EMBL" id="QOD44543.1"/>
    </source>
</evidence>
<dbReference type="GO" id="GO:0003677">
    <property type="term" value="F:DNA binding"/>
    <property type="evidence" value="ECO:0007669"/>
    <property type="project" value="UniProtKB-KW"/>
</dbReference>
<dbReference type="SUPFAM" id="SSF46894">
    <property type="entry name" value="C-terminal effector domain of the bipartite response regulators"/>
    <property type="match status" value="1"/>
</dbReference>
<keyword evidence="5" id="KW-1185">Reference proteome</keyword>
<dbReference type="AlphaFoldDB" id="A0A7L7Z474"/>
<gene>
    <name evidence="4" type="ORF">H9X71_04155</name>
</gene>
<dbReference type="InterPro" id="IPR036388">
    <property type="entry name" value="WH-like_DNA-bd_sf"/>
</dbReference>
<evidence type="ECO:0000259" key="3">
    <source>
        <dbReference type="PROSITE" id="PS50110"/>
    </source>
</evidence>
<keyword evidence="2" id="KW-0597">Phosphoprotein</keyword>
<sequence>MTTLREPGAGTRGATGRQVAEPVRVGVLMGNESALDEVCAILRHRAPEVEVVVSTTGWLQLVRSPRFPTDVAVIDYDLADAVSLEGRVRSCRAAGVAVVVLSRSGSDEVRRRVLDAGAAALLTGPVPAGDIVSAVRAVVASARDSRQRATSAADRAADEAAAEAALAFTSPRLSQGEEQALRLYVTGRSTLAVAQAMNVQYETAKTYLRRVRAKYRLVGREAGRRADLIERAVEDGYVR</sequence>
<name>A0A7L7Z474_9MICO</name>
<dbReference type="InterPro" id="IPR001789">
    <property type="entry name" value="Sig_transdc_resp-reg_receiver"/>
</dbReference>
<accession>A0A7L7Z474</accession>
<organism evidence="4 5">
    <name type="scientific">Clavibacter zhangzhiyongii</name>
    <dbReference type="NCBI Taxonomy" id="2768071"/>
    <lineage>
        <taxon>Bacteria</taxon>
        <taxon>Bacillati</taxon>
        <taxon>Actinomycetota</taxon>
        <taxon>Actinomycetes</taxon>
        <taxon>Micrococcales</taxon>
        <taxon>Microbacteriaceae</taxon>
        <taxon>Clavibacter</taxon>
    </lineage>
</organism>
<evidence type="ECO:0000256" key="2">
    <source>
        <dbReference type="PROSITE-ProRule" id="PRU00169"/>
    </source>
</evidence>
<evidence type="ECO:0000256" key="1">
    <source>
        <dbReference type="ARBA" id="ARBA00023125"/>
    </source>
</evidence>
<keyword evidence="1" id="KW-0238">DNA-binding</keyword>
<dbReference type="InterPro" id="IPR016032">
    <property type="entry name" value="Sig_transdc_resp-reg_C-effctor"/>
</dbReference>
<dbReference type="GO" id="GO:0006355">
    <property type="term" value="P:regulation of DNA-templated transcription"/>
    <property type="evidence" value="ECO:0007669"/>
    <property type="project" value="InterPro"/>
</dbReference>
<dbReference type="Proteomes" id="UP000516660">
    <property type="component" value="Chromosome"/>
</dbReference>
<dbReference type="KEGG" id="czh:H9X71_04155"/>
<feature type="modified residue" description="4-aspartylphosphate" evidence="2">
    <location>
        <position position="75"/>
    </location>
</feature>
<dbReference type="Gene3D" id="3.40.50.2300">
    <property type="match status" value="1"/>
</dbReference>
<dbReference type="EMBL" id="CP061274">
    <property type="protein sequence ID" value="QOD44543.1"/>
    <property type="molecule type" value="Genomic_DNA"/>
</dbReference>
<evidence type="ECO:0000313" key="5">
    <source>
        <dbReference type="Proteomes" id="UP000516660"/>
    </source>
</evidence>
<dbReference type="InterPro" id="IPR011006">
    <property type="entry name" value="CheY-like_superfamily"/>
</dbReference>
<proteinExistence type="predicted"/>